<evidence type="ECO:0000256" key="5">
    <source>
        <dbReference type="ARBA" id="ARBA00022857"/>
    </source>
</evidence>
<evidence type="ECO:0000256" key="6">
    <source>
        <dbReference type="ARBA" id="ARBA00023027"/>
    </source>
</evidence>
<feature type="binding site" evidence="8">
    <location>
        <position position="240"/>
    </location>
    <ligand>
        <name>NAD(+)</name>
        <dbReference type="ChEBI" id="CHEBI:57540"/>
    </ligand>
</feature>
<dbReference type="PANTHER" id="PTHR20275">
    <property type="entry name" value="NAD KINASE"/>
    <property type="match status" value="1"/>
</dbReference>
<evidence type="ECO:0000256" key="8">
    <source>
        <dbReference type="HAMAP-Rule" id="MF_00361"/>
    </source>
</evidence>
<comment type="function">
    <text evidence="8">Involved in the regulation of the intracellular balance of NAD and NADP, and is a key enzyme in the biosynthesis of NADP. Catalyzes specifically the phosphorylation on 2'-hydroxyl of the adenosine moiety of NAD to yield NADP.</text>
</comment>
<dbReference type="HAMAP" id="MF_00361">
    <property type="entry name" value="NAD_kinase"/>
    <property type="match status" value="1"/>
</dbReference>
<feature type="binding site" evidence="8">
    <location>
        <position position="168"/>
    </location>
    <ligand>
        <name>NAD(+)</name>
        <dbReference type="ChEBI" id="CHEBI:57540"/>
    </ligand>
</feature>
<comment type="cofactor">
    <cofactor evidence="8">
        <name>a divalent metal cation</name>
        <dbReference type="ChEBI" id="CHEBI:60240"/>
    </cofactor>
</comment>
<proteinExistence type="inferred from homology"/>
<dbReference type="GO" id="GO:0003951">
    <property type="term" value="F:NAD+ kinase activity"/>
    <property type="evidence" value="ECO:0007669"/>
    <property type="project" value="UniProtKB-UniRule"/>
</dbReference>
<feature type="active site" description="Proton acceptor" evidence="8">
    <location>
        <position position="66"/>
    </location>
</feature>
<feature type="binding site" evidence="8">
    <location>
        <position position="151"/>
    </location>
    <ligand>
        <name>NAD(+)</name>
        <dbReference type="ChEBI" id="CHEBI:57540"/>
    </ligand>
</feature>
<keyword evidence="5 8" id="KW-0521">NADP</keyword>
<evidence type="ECO:0000313" key="10">
    <source>
        <dbReference type="Proteomes" id="UP000245125"/>
    </source>
</evidence>
<sequence>MKKIGIISKPGRREPEEILKELLPRLRMKGHETYVDAEAAARLNIEGYTRAEISLRADVVIVLGGDGTMLSVSRLVAEKGIPILGVNLGTMGFITEINQNELYDAVDAMLSDSCVVEERLMLCARIVREGEKIAEYTVLNDVVINKGALARIIDLETVINEVYVTTFKADGLIISTPTGSTAYSLSAGGPILYPALESIVLTPICSHTLTNRPIVLPDYSRIEVTLRTLSEDVYLTLDGQVGFSLRKDDIIKVDKSPFKTRLLMPCARDYFNVLRTKLKWGER</sequence>
<dbReference type="GO" id="GO:0005524">
    <property type="term" value="F:ATP binding"/>
    <property type="evidence" value="ECO:0007669"/>
    <property type="project" value="UniProtKB-KW"/>
</dbReference>
<feature type="binding site" evidence="8">
    <location>
        <begin position="140"/>
        <end position="141"/>
    </location>
    <ligand>
        <name>NAD(+)</name>
        <dbReference type="ChEBI" id="CHEBI:57540"/>
    </ligand>
</feature>
<dbReference type="GO" id="GO:0019674">
    <property type="term" value="P:NAD+ metabolic process"/>
    <property type="evidence" value="ECO:0007669"/>
    <property type="project" value="InterPro"/>
</dbReference>
<dbReference type="GO" id="GO:0046872">
    <property type="term" value="F:metal ion binding"/>
    <property type="evidence" value="ECO:0007669"/>
    <property type="project" value="UniProtKB-UniRule"/>
</dbReference>
<evidence type="ECO:0000256" key="7">
    <source>
        <dbReference type="ARBA" id="ARBA00047925"/>
    </source>
</evidence>
<dbReference type="InterPro" id="IPR016064">
    <property type="entry name" value="NAD/diacylglycerol_kinase_sf"/>
</dbReference>
<dbReference type="InterPro" id="IPR017437">
    <property type="entry name" value="ATP-NAD_kinase_PpnK-typ_C"/>
</dbReference>
<dbReference type="SUPFAM" id="SSF111331">
    <property type="entry name" value="NAD kinase/diacylglycerol kinase-like"/>
    <property type="match status" value="1"/>
</dbReference>
<keyword evidence="4 8" id="KW-0067">ATP-binding</keyword>
<keyword evidence="1 8" id="KW-0808">Transferase</keyword>
<evidence type="ECO:0000256" key="4">
    <source>
        <dbReference type="ARBA" id="ARBA00022840"/>
    </source>
</evidence>
<feature type="binding site" evidence="8">
    <location>
        <begin position="181"/>
        <end position="186"/>
    </location>
    <ligand>
        <name>NAD(+)</name>
        <dbReference type="ChEBI" id="CHEBI:57540"/>
    </ligand>
</feature>
<dbReference type="AlphaFoldDB" id="A0A2U3QFA4"/>
<organism evidence="9 10">
    <name type="scientific">Candidatus Sulfobium mesophilum</name>
    <dbReference type="NCBI Taxonomy" id="2016548"/>
    <lineage>
        <taxon>Bacteria</taxon>
        <taxon>Pseudomonadati</taxon>
        <taxon>Nitrospirota</taxon>
        <taxon>Nitrospiria</taxon>
        <taxon>Nitrospirales</taxon>
        <taxon>Nitrospiraceae</taxon>
        <taxon>Candidatus Sulfobium</taxon>
    </lineage>
</organism>
<keyword evidence="3 8" id="KW-0418">Kinase</keyword>
<evidence type="ECO:0000313" key="9">
    <source>
        <dbReference type="EMBL" id="SPQ00112.1"/>
    </source>
</evidence>
<gene>
    <name evidence="9" type="primary">ppnK</name>
    <name evidence="8" type="synonym">nadK</name>
    <name evidence="9" type="ORF">NBG4_170027</name>
</gene>
<evidence type="ECO:0000256" key="1">
    <source>
        <dbReference type="ARBA" id="ARBA00022679"/>
    </source>
</evidence>
<dbReference type="EC" id="2.7.1.23" evidence="8"/>
<comment type="caution">
    <text evidence="8">Lacks conserved residue(s) required for the propagation of feature annotation.</text>
</comment>
<dbReference type="Pfam" id="PF20143">
    <property type="entry name" value="NAD_kinase_C"/>
    <property type="match status" value="1"/>
</dbReference>
<dbReference type="GO" id="GO:0005737">
    <property type="term" value="C:cytoplasm"/>
    <property type="evidence" value="ECO:0007669"/>
    <property type="project" value="UniProtKB-SubCell"/>
</dbReference>
<dbReference type="GO" id="GO:0006741">
    <property type="term" value="P:NADP+ biosynthetic process"/>
    <property type="evidence" value="ECO:0007669"/>
    <property type="project" value="UniProtKB-UniRule"/>
</dbReference>
<dbReference type="InterPro" id="IPR017438">
    <property type="entry name" value="ATP-NAD_kinase_N"/>
</dbReference>
<protein>
    <recommendedName>
        <fullName evidence="8">NAD kinase</fullName>
        <ecNumber evidence="8">2.7.1.23</ecNumber>
    </recommendedName>
    <alternativeName>
        <fullName evidence="8">ATP-dependent NAD kinase</fullName>
    </alternativeName>
</protein>
<evidence type="ECO:0000256" key="3">
    <source>
        <dbReference type="ARBA" id="ARBA00022777"/>
    </source>
</evidence>
<keyword evidence="8" id="KW-0963">Cytoplasm</keyword>
<evidence type="ECO:0000256" key="2">
    <source>
        <dbReference type="ARBA" id="ARBA00022741"/>
    </source>
</evidence>
<dbReference type="EMBL" id="OUUY01000061">
    <property type="protein sequence ID" value="SPQ00112.1"/>
    <property type="molecule type" value="Genomic_DNA"/>
</dbReference>
<feature type="binding site" evidence="8">
    <location>
        <position position="170"/>
    </location>
    <ligand>
        <name>NAD(+)</name>
        <dbReference type="ChEBI" id="CHEBI:57540"/>
    </ligand>
</feature>
<name>A0A2U3QFA4_9BACT</name>
<dbReference type="InterPro" id="IPR002504">
    <property type="entry name" value="NADK"/>
</dbReference>
<accession>A0A2U3QFA4</accession>
<comment type="catalytic activity">
    <reaction evidence="7 8">
        <text>NAD(+) + ATP = ADP + NADP(+) + H(+)</text>
        <dbReference type="Rhea" id="RHEA:18629"/>
        <dbReference type="ChEBI" id="CHEBI:15378"/>
        <dbReference type="ChEBI" id="CHEBI:30616"/>
        <dbReference type="ChEBI" id="CHEBI:57540"/>
        <dbReference type="ChEBI" id="CHEBI:58349"/>
        <dbReference type="ChEBI" id="CHEBI:456216"/>
        <dbReference type="EC" id="2.7.1.23"/>
    </reaction>
</comment>
<dbReference type="Gene3D" id="2.60.200.30">
    <property type="entry name" value="Probable inorganic polyphosphate/atp-NAD kinase, domain 2"/>
    <property type="match status" value="1"/>
</dbReference>
<dbReference type="Proteomes" id="UP000245125">
    <property type="component" value="Unassembled WGS sequence"/>
</dbReference>
<dbReference type="GO" id="GO:0051287">
    <property type="term" value="F:NAD binding"/>
    <property type="evidence" value="ECO:0007669"/>
    <property type="project" value="UniProtKB-ARBA"/>
</dbReference>
<keyword evidence="2 8" id="KW-0547">Nucleotide-binding</keyword>
<keyword evidence="6 8" id="KW-0520">NAD</keyword>
<reference evidence="10" key="1">
    <citation type="submission" date="2018-03" db="EMBL/GenBank/DDBJ databases">
        <authorList>
            <person name="Zecchin S."/>
        </authorList>
    </citation>
    <scope>NUCLEOTIDE SEQUENCE [LARGE SCALE GENOMIC DNA]</scope>
</reference>
<feature type="binding site" evidence="8">
    <location>
        <begin position="66"/>
        <end position="67"/>
    </location>
    <ligand>
        <name>NAD(+)</name>
        <dbReference type="ChEBI" id="CHEBI:57540"/>
    </ligand>
</feature>
<keyword evidence="10" id="KW-1185">Reference proteome</keyword>
<comment type="similarity">
    <text evidence="8">Belongs to the NAD kinase family.</text>
</comment>
<dbReference type="PANTHER" id="PTHR20275:SF0">
    <property type="entry name" value="NAD KINASE"/>
    <property type="match status" value="1"/>
</dbReference>
<comment type="subcellular location">
    <subcellularLocation>
        <location evidence="8">Cytoplasm</location>
    </subcellularLocation>
</comment>
<dbReference type="FunFam" id="2.60.200.30:FF:000009">
    <property type="entry name" value="Poly(P)/ATP NAD kinase"/>
    <property type="match status" value="1"/>
</dbReference>
<dbReference type="Pfam" id="PF01513">
    <property type="entry name" value="NAD_kinase"/>
    <property type="match status" value="1"/>
</dbReference>
<dbReference type="Gene3D" id="3.40.50.10330">
    <property type="entry name" value="Probable inorganic polyphosphate/atp-NAD kinase, domain 1"/>
    <property type="match status" value="1"/>
</dbReference>
<dbReference type="OrthoDB" id="9774737at2"/>